<reference evidence="1" key="1">
    <citation type="submission" date="2020-02" db="EMBL/GenBank/DDBJ databases">
        <authorList>
            <person name="Meier V. D."/>
        </authorList>
    </citation>
    <scope>NUCLEOTIDE SEQUENCE</scope>
    <source>
        <strain evidence="1">AVDCRST_MAG92</strain>
    </source>
</reference>
<name>A0A6J4HXL0_9CYAN</name>
<feature type="non-terminal residue" evidence="1">
    <location>
        <position position="1"/>
    </location>
</feature>
<evidence type="ECO:0000313" key="1">
    <source>
        <dbReference type="EMBL" id="CAA9233937.1"/>
    </source>
</evidence>
<sequence length="39" mass="4547">YVIIVGLRQRKIFNSSGKRRLPNFFREIASLINSKKLLA</sequence>
<dbReference type="AlphaFoldDB" id="A0A6J4HXL0"/>
<organism evidence="1">
    <name type="scientific">uncultured Coleofasciculus sp</name>
    <dbReference type="NCBI Taxonomy" id="1267456"/>
    <lineage>
        <taxon>Bacteria</taxon>
        <taxon>Bacillati</taxon>
        <taxon>Cyanobacteriota</taxon>
        <taxon>Cyanophyceae</taxon>
        <taxon>Coleofasciculales</taxon>
        <taxon>Coleofasciculaceae</taxon>
        <taxon>Coleofasciculus</taxon>
        <taxon>environmental samples</taxon>
    </lineage>
</organism>
<gene>
    <name evidence="1" type="ORF">AVDCRST_MAG92-1177</name>
</gene>
<protein>
    <submittedName>
        <fullName evidence="1">Uncharacterized protein</fullName>
    </submittedName>
</protein>
<accession>A0A6J4HXL0</accession>
<proteinExistence type="predicted"/>
<dbReference type="EMBL" id="CADCTM010000161">
    <property type="protein sequence ID" value="CAA9233937.1"/>
    <property type="molecule type" value="Genomic_DNA"/>
</dbReference>